<comment type="caution">
    <text evidence="3">The sequence shown here is derived from an EMBL/GenBank/DDBJ whole genome shotgun (WGS) entry which is preliminary data.</text>
</comment>
<evidence type="ECO:0000259" key="2">
    <source>
        <dbReference type="Pfam" id="PF02517"/>
    </source>
</evidence>
<feature type="transmembrane region" description="Helical" evidence="1">
    <location>
        <begin position="163"/>
        <end position="183"/>
    </location>
</feature>
<dbReference type="InterPro" id="IPR052710">
    <property type="entry name" value="CAAX_protease"/>
</dbReference>
<feature type="domain" description="CAAX prenyl protease 2/Lysostaphin resistance protein A-like" evidence="2">
    <location>
        <begin position="94"/>
        <end position="176"/>
    </location>
</feature>
<sequence length="202" mass="22752">MWNTYSRQFVMRVILLEGGLVGVAVIWGWLQAIPWHNNLTPTLTNCGAGVLAGLILLALNYVIVEYGSRYNAYFRTLKQLIDQDVSPIFRHIVLPAVIFIAIISGVAEEIFFRGVLQAQFGLWLASAMFGLAHVWRKAAFVYGVYAAIIGVFFGLMYRLSGNLWVPILAHVVNNFFAIVYYTHRAPTPTSSVRGEQRERIDL</sequence>
<gene>
    <name evidence="3" type="ORF">GF339_06150</name>
</gene>
<feature type="transmembrane region" description="Helical" evidence="1">
    <location>
        <begin position="9"/>
        <end position="30"/>
    </location>
</feature>
<dbReference type="AlphaFoldDB" id="A0A9D5JUZ2"/>
<accession>A0A9D5JUZ2</accession>
<keyword evidence="1" id="KW-0472">Membrane</keyword>
<feature type="transmembrane region" description="Helical" evidence="1">
    <location>
        <begin position="139"/>
        <end position="157"/>
    </location>
</feature>
<dbReference type="GO" id="GO:0080120">
    <property type="term" value="P:CAAX-box protein maturation"/>
    <property type="evidence" value="ECO:0007669"/>
    <property type="project" value="UniProtKB-ARBA"/>
</dbReference>
<keyword evidence="1" id="KW-1133">Transmembrane helix</keyword>
<feature type="transmembrane region" description="Helical" evidence="1">
    <location>
        <begin position="85"/>
        <end position="104"/>
    </location>
</feature>
<protein>
    <submittedName>
        <fullName evidence="3">CPBP family intramembrane metalloprotease</fullName>
    </submittedName>
</protein>
<feature type="transmembrane region" description="Helical" evidence="1">
    <location>
        <begin position="110"/>
        <end position="132"/>
    </location>
</feature>
<keyword evidence="3" id="KW-0378">Hydrolase</keyword>
<feature type="transmembrane region" description="Helical" evidence="1">
    <location>
        <begin position="42"/>
        <end position="64"/>
    </location>
</feature>
<keyword evidence="3" id="KW-0645">Protease</keyword>
<organism evidence="3 4">
    <name type="scientific">candidate division KSB3 bacterium</name>
    <dbReference type="NCBI Taxonomy" id="2044937"/>
    <lineage>
        <taxon>Bacteria</taxon>
        <taxon>candidate division KSB3</taxon>
    </lineage>
</organism>
<proteinExistence type="predicted"/>
<dbReference type="Proteomes" id="UP000649604">
    <property type="component" value="Unassembled WGS sequence"/>
</dbReference>
<evidence type="ECO:0000256" key="1">
    <source>
        <dbReference type="SAM" id="Phobius"/>
    </source>
</evidence>
<keyword evidence="3" id="KW-0482">Metalloprotease</keyword>
<dbReference type="GO" id="GO:0004175">
    <property type="term" value="F:endopeptidase activity"/>
    <property type="evidence" value="ECO:0007669"/>
    <property type="project" value="UniProtKB-ARBA"/>
</dbReference>
<keyword evidence="1" id="KW-0812">Transmembrane</keyword>
<dbReference type="PANTHER" id="PTHR36435">
    <property type="entry name" value="SLR1288 PROTEIN"/>
    <property type="match status" value="1"/>
</dbReference>
<name>A0A9D5JUZ2_9BACT</name>
<dbReference type="PANTHER" id="PTHR36435:SF1">
    <property type="entry name" value="CAAX AMINO TERMINAL PROTEASE FAMILY PROTEIN"/>
    <property type="match status" value="1"/>
</dbReference>
<evidence type="ECO:0000313" key="4">
    <source>
        <dbReference type="Proteomes" id="UP000649604"/>
    </source>
</evidence>
<dbReference type="GO" id="GO:0008237">
    <property type="term" value="F:metallopeptidase activity"/>
    <property type="evidence" value="ECO:0007669"/>
    <property type="project" value="UniProtKB-KW"/>
</dbReference>
<dbReference type="Pfam" id="PF02517">
    <property type="entry name" value="Rce1-like"/>
    <property type="match status" value="1"/>
</dbReference>
<reference evidence="3" key="1">
    <citation type="submission" date="2019-11" db="EMBL/GenBank/DDBJ databases">
        <title>Microbial mats filling the niche in hypersaline microbial mats.</title>
        <authorList>
            <person name="Wong H.L."/>
            <person name="Macleod F.I."/>
            <person name="White R.A. III"/>
            <person name="Burns B.P."/>
        </authorList>
    </citation>
    <scope>NUCLEOTIDE SEQUENCE</scope>
    <source>
        <strain evidence="3">Rbin_158</strain>
    </source>
</reference>
<evidence type="ECO:0000313" key="3">
    <source>
        <dbReference type="EMBL" id="MBD3324146.1"/>
    </source>
</evidence>
<dbReference type="InterPro" id="IPR003675">
    <property type="entry name" value="Rce1/LyrA-like_dom"/>
</dbReference>
<dbReference type="EMBL" id="WJJP01000193">
    <property type="protein sequence ID" value="MBD3324146.1"/>
    <property type="molecule type" value="Genomic_DNA"/>
</dbReference>